<proteinExistence type="predicted"/>
<dbReference type="Proteomes" id="UP000000851">
    <property type="component" value="Chromosome"/>
</dbReference>
<evidence type="ECO:0000256" key="1">
    <source>
        <dbReference type="SAM" id="MobiDB-lite"/>
    </source>
</evidence>
<dbReference type="HOGENOM" id="CLU_2913955_0_0_11"/>
<evidence type="ECO:0000313" key="3">
    <source>
        <dbReference type="Proteomes" id="UP000000851"/>
    </source>
</evidence>
<gene>
    <name evidence="2" type="ordered locus">Caci_8925</name>
</gene>
<dbReference type="AlphaFoldDB" id="C7Q3Y0"/>
<protein>
    <submittedName>
        <fullName evidence="2">Uncharacterized protein</fullName>
    </submittedName>
</protein>
<dbReference type="InParanoid" id="C7Q3Y0"/>
<dbReference type="EMBL" id="CP001700">
    <property type="protein sequence ID" value="ACU77738.1"/>
    <property type="molecule type" value="Genomic_DNA"/>
</dbReference>
<accession>C7Q3Y0</accession>
<dbReference type="RefSeq" id="WP_015797462.1">
    <property type="nucleotide sequence ID" value="NC_013131.1"/>
</dbReference>
<name>C7Q3Y0_CATAD</name>
<sequence length="61" mass="6885">MAAEKKEINQHDEQEPIPADAEHSEDKPGREIVVSFVKGAAFALGRKVVDNTDKIWDFFTK</sequence>
<organism evidence="2 3">
    <name type="scientific">Catenulispora acidiphila (strain DSM 44928 / JCM 14897 / NBRC 102108 / NRRL B-24433 / ID139908)</name>
    <dbReference type="NCBI Taxonomy" id="479433"/>
    <lineage>
        <taxon>Bacteria</taxon>
        <taxon>Bacillati</taxon>
        <taxon>Actinomycetota</taxon>
        <taxon>Actinomycetes</taxon>
        <taxon>Catenulisporales</taxon>
        <taxon>Catenulisporaceae</taxon>
        <taxon>Catenulispora</taxon>
    </lineage>
</organism>
<dbReference type="KEGG" id="cai:Caci_8925"/>
<evidence type="ECO:0000313" key="2">
    <source>
        <dbReference type="EMBL" id="ACU77738.1"/>
    </source>
</evidence>
<reference evidence="2 3" key="1">
    <citation type="journal article" date="2009" name="Stand. Genomic Sci.">
        <title>Complete genome sequence of Catenulispora acidiphila type strain (ID 139908).</title>
        <authorList>
            <person name="Copeland A."/>
            <person name="Lapidus A."/>
            <person name="Glavina Del Rio T."/>
            <person name="Nolan M."/>
            <person name="Lucas S."/>
            <person name="Chen F."/>
            <person name="Tice H."/>
            <person name="Cheng J.F."/>
            <person name="Bruce D."/>
            <person name="Goodwin L."/>
            <person name="Pitluck S."/>
            <person name="Mikhailova N."/>
            <person name="Pati A."/>
            <person name="Ivanova N."/>
            <person name="Mavromatis K."/>
            <person name="Chen A."/>
            <person name="Palaniappan K."/>
            <person name="Chain P."/>
            <person name="Land M."/>
            <person name="Hauser L."/>
            <person name="Chang Y.J."/>
            <person name="Jeffries C.D."/>
            <person name="Chertkov O."/>
            <person name="Brettin T."/>
            <person name="Detter J.C."/>
            <person name="Han C."/>
            <person name="Ali Z."/>
            <person name="Tindall B.J."/>
            <person name="Goker M."/>
            <person name="Bristow J."/>
            <person name="Eisen J.A."/>
            <person name="Markowitz V."/>
            <person name="Hugenholtz P."/>
            <person name="Kyrpides N.C."/>
            <person name="Klenk H.P."/>
        </authorList>
    </citation>
    <scope>NUCLEOTIDE SEQUENCE [LARGE SCALE GENOMIC DNA]</scope>
    <source>
        <strain evidence="3">DSM 44928 / JCM 14897 / NBRC 102108 / NRRL B-24433 / ID139908</strain>
    </source>
</reference>
<keyword evidence="3" id="KW-1185">Reference proteome</keyword>
<feature type="region of interest" description="Disordered" evidence="1">
    <location>
        <begin position="1"/>
        <end position="28"/>
    </location>
</feature>